<evidence type="ECO:0000313" key="2">
    <source>
        <dbReference type="EMBL" id="PQK17052.1"/>
    </source>
</evidence>
<dbReference type="Proteomes" id="UP000237441">
    <property type="component" value="Unassembled WGS sequence"/>
</dbReference>
<feature type="transmembrane region" description="Helical" evidence="1">
    <location>
        <begin position="20"/>
        <end position="44"/>
    </location>
</feature>
<name>A0A2S7YMI2_BEABA</name>
<organism evidence="2 3">
    <name type="scientific">Beauveria bassiana</name>
    <name type="common">White muscardine disease fungus</name>
    <name type="synonym">Tritirachium shiotae</name>
    <dbReference type="NCBI Taxonomy" id="176275"/>
    <lineage>
        <taxon>Eukaryota</taxon>
        <taxon>Fungi</taxon>
        <taxon>Dikarya</taxon>
        <taxon>Ascomycota</taxon>
        <taxon>Pezizomycotina</taxon>
        <taxon>Sordariomycetes</taxon>
        <taxon>Hypocreomycetidae</taxon>
        <taxon>Hypocreales</taxon>
        <taxon>Cordycipitaceae</taxon>
        <taxon>Beauveria</taxon>
    </lineage>
</organism>
<comment type="caution">
    <text evidence="2">The sequence shown here is derived from an EMBL/GenBank/DDBJ whole genome shotgun (WGS) entry which is preliminary data.</text>
</comment>
<evidence type="ECO:0000256" key="1">
    <source>
        <dbReference type="SAM" id="Phobius"/>
    </source>
</evidence>
<protein>
    <submittedName>
        <fullName evidence="2">Uncharacterized protein</fullName>
    </submittedName>
</protein>
<dbReference type="EMBL" id="JRHA01000007">
    <property type="protein sequence ID" value="PQK17052.1"/>
    <property type="molecule type" value="Genomic_DNA"/>
</dbReference>
<evidence type="ECO:0000313" key="3">
    <source>
        <dbReference type="Proteomes" id="UP000237441"/>
    </source>
</evidence>
<keyword evidence="1" id="KW-0812">Transmembrane</keyword>
<reference evidence="2 3" key="1">
    <citation type="submission" date="2016-07" db="EMBL/GenBank/DDBJ databases">
        <title>Comparative genomics of the entomopathogenic fungus Beauveria bassiana.</title>
        <authorList>
            <person name="Valero Jimenez C.A."/>
            <person name="Zwaan B.J."/>
            <person name="Van Kan J.A."/>
            <person name="Takken W."/>
            <person name="Debets A.J."/>
            <person name="Schoustra S.E."/>
            <person name="Koenraadt C.J."/>
        </authorList>
    </citation>
    <scope>NUCLEOTIDE SEQUENCE [LARGE SCALE GENOMIC DNA]</scope>
    <source>
        <strain evidence="2 3">ARSEF 8028</strain>
    </source>
</reference>
<sequence>MPTNPFWPRPNRTHNGAFVLASSAFFASLAGASFSLLCGFQIALRRRIFANTRSSDTKTATAKPAFSTLLIRTLRTASSALWTVTNQLAATTMRLWLNH</sequence>
<accession>A0A2S7YMI2</accession>
<dbReference type="AlphaFoldDB" id="A0A2S7YMI2"/>
<keyword evidence="1" id="KW-0472">Membrane</keyword>
<proteinExistence type="predicted"/>
<keyword evidence="1" id="KW-1133">Transmembrane helix</keyword>
<gene>
    <name evidence="2" type="ORF">BB8028_0007g02510</name>
</gene>